<reference evidence="3" key="1">
    <citation type="submission" date="2023-07" db="EMBL/GenBank/DDBJ databases">
        <title>Two novel species in the genus Flavivirga.</title>
        <authorList>
            <person name="Kwon K."/>
        </authorList>
    </citation>
    <scope>NUCLEOTIDE SEQUENCE</scope>
    <source>
        <strain evidence="3">KACC 14157</strain>
    </source>
</reference>
<dbReference type="SUPFAM" id="SSF50156">
    <property type="entry name" value="PDZ domain-like"/>
    <property type="match status" value="1"/>
</dbReference>
<dbReference type="RefSeq" id="WP_303284366.1">
    <property type="nucleotide sequence ID" value="NZ_BAABCZ010000007.1"/>
</dbReference>
<dbReference type="SUPFAM" id="SSF52096">
    <property type="entry name" value="ClpP/crotonase"/>
    <property type="match status" value="1"/>
</dbReference>
<dbReference type="Pfam" id="PF18294">
    <property type="entry name" value="Pept_S41_N"/>
    <property type="match status" value="1"/>
</dbReference>
<proteinExistence type="predicted"/>
<feature type="signal peptide" evidence="1">
    <location>
        <begin position="1"/>
        <end position="22"/>
    </location>
</feature>
<dbReference type="SMART" id="SM00228">
    <property type="entry name" value="PDZ"/>
    <property type="match status" value="1"/>
</dbReference>
<dbReference type="Gene3D" id="3.30.750.170">
    <property type="match status" value="1"/>
</dbReference>
<protein>
    <submittedName>
        <fullName evidence="3">S41 family peptidase</fullName>
    </submittedName>
</protein>
<dbReference type="PANTHER" id="PTHR32060:SF22">
    <property type="entry name" value="CARBOXYL-TERMINAL-PROCESSING PEPTIDASE 3, CHLOROPLASTIC"/>
    <property type="match status" value="1"/>
</dbReference>
<gene>
    <name evidence="3" type="ORF">Q4Q39_20015</name>
</gene>
<dbReference type="SMART" id="SM00245">
    <property type="entry name" value="TSPc"/>
    <property type="match status" value="1"/>
</dbReference>
<dbReference type="InterPro" id="IPR041613">
    <property type="entry name" value="Pept_S41_N"/>
</dbReference>
<dbReference type="Pfam" id="PF03572">
    <property type="entry name" value="Peptidase_S41"/>
    <property type="match status" value="1"/>
</dbReference>
<evidence type="ECO:0000313" key="3">
    <source>
        <dbReference type="EMBL" id="MDO5989697.1"/>
    </source>
</evidence>
<evidence type="ECO:0000259" key="2">
    <source>
        <dbReference type="PROSITE" id="PS50106"/>
    </source>
</evidence>
<dbReference type="Gene3D" id="3.90.226.10">
    <property type="entry name" value="2-enoyl-CoA Hydratase, Chain A, domain 1"/>
    <property type="match status" value="1"/>
</dbReference>
<dbReference type="Gene3D" id="2.30.42.10">
    <property type="match status" value="1"/>
</dbReference>
<name>A0ABT8X780_9FLAO</name>
<evidence type="ECO:0000313" key="4">
    <source>
        <dbReference type="Proteomes" id="UP001176891"/>
    </source>
</evidence>
<dbReference type="EMBL" id="JAUOEM010000010">
    <property type="protein sequence ID" value="MDO5989697.1"/>
    <property type="molecule type" value="Genomic_DNA"/>
</dbReference>
<dbReference type="InterPro" id="IPR001478">
    <property type="entry name" value="PDZ"/>
</dbReference>
<evidence type="ECO:0000256" key="1">
    <source>
        <dbReference type="SAM" id="SignalP"/>
    </source>
</evidence>
<dbReference type="PANTHER" id="PTHR32060">
    <property type="entry name" value="TAIL-SPECIFIC PROTEASE"/>
    <property type="match status" value="1"/>
</dbReference>
<dbReference type="Proteomes" id="UP001176891">
    <property type="component" value="Unassembled WGS sequence"/>
</dbReference>
<keyword evidence="4" id="KW-1185">Reference proteome</keyword>
<dbReference type="InterPro" id="IPR036034">
    <property type="entry name" value="PDZ_sf"/>
</dbReference>
<dbReference type="InterPro" id="IPR029045">
    <property type="entry name" value="ClpP/crotonase-like_dom_sf"/>
</dbReference>
<accession>A0ABT8X780</accession>
<dbReference type="InterPro" id="IPR005151">
    <property type="entry name" value="Tail-specific_protease"/>
</dbReference>
<keyword evidence="1" id="KW-0732">Signal</keyword>
<sequence length="491" mass="55179">MKYFKTLILVLTLCFLTTSCFEDDDDVAISTTDINDFVWKGMNSWYNWQTEVPDLSDSKDDNSSEYNSYLNQFTDSEDLFNSLKYETGNVDRFSWFVEDRIAQQQEFQGISKSHGIRYGSVQINSNGDVILYVRYVANNSPASNANIKRGDIINAINGTILNSNNYNNVVKELLNETITLSFVSENGGILTPIEDKMISATVLSENPVYLMKVFNDIGGKKVGYLVYNAFRSSYNDELNAAFSFFKSENINELILDLRINGGGSVSTSAYLASMIYANAGLEKFADLKFNSKHNDEDGFYNFQNTLNVFDSNDIKTGEETINRLNTVNNLYVLTSNSTASASEMVINGLKPFIPVKVIGTTTFGKNVGSITLYDSPLSDFRDRSSANPGHLKAMQPIVFQIFNKNGESDYTQGFAPDIVVKESEFWNNILPLGDDNEVVLKAALDDIRGFTTKTSTSKKASSFMKKMDISVLDNKFEKEMYISNDYFQQKE</sequence>
<dbReference type="PROSITE" id="PS50106">
    <property type="entry name" value="PDZ"/>
    <property type="match status" value="1"/>
</dbReference>
<feature type="chain" id="PRO_5045254925" evidence="1">
    <location>
        <begin position="23"/>
        <end position="491"/>
    </location>
</feature>
<dbReference type="CDD" id="cd07561">
    <property type="entry name" value="Peptidase_S41_CPP_like"/>
    <property type="match status" value="1"/>
</dbReference>
<organism evidence="3 4">
    <name type="scientific">Flavivirga amylovorans</name>
    <dbReference type="NCBI Taxonomy" id="870486"/>
    <lineage>
        <taxon>Bacteria</taxon>
        <taxon>Pseudomonadati</taxon>
        <taxon>Bacteroidota</taxon>
        <taxon>Flavobacteriia</taxon>
        <taxon>Flavobacteriales</taxon>
        <taxon>Flavobacteriaceae</taxon>
        <taxon>Flavivirga</taxon>
    </lineage>
</organism>
<comment type="caution">
    <text evidence="3">The sequence shown here is derived from an EMBL/GenBank/DDBJ whole genome shotgun (WGS) entry which is preliminary data.</text>
</comment>
<feature type="domain" description="PDZ" evidence="2">
    <location>
        <begin position="100"/>
        <end position="173"/>
    </location>
</feature>
<dbReference type="PROSITE" id="PS51257">
    <property type="entry name" value="PROKAR_LIPOPROTEIN"/>
    <property type="match status" value="1"/>
</dbReference>